<keyword evidence="7 8" id="KW-0472">Membrane</keyword>
<evidence type="ECO:0000313" key="9">
    <source>
        <dbReference type="EMBL" id="PZO44847.1"/>
    </source>
</evidence>
<dbReference type="Pfam" id="PF11909">
    <property type="entry name" value="NdhN"/>
    <property type="match status" value="1"/>
</dbReference>
<evidence type="ECO:0000256" key="6">
    <source>
        <dbReference type="ARBA" id="ARBA00023027"/>
    </source>
</evidence>
<evidence type="ECO:0000256" key="2">
    <source>
        <dbReference type="ARBA" id="ARBA00022719"/>
    </source>
</evidence>
<sequence>MALLTTGKPFIKDLESNGAIAVRMPLEGGFEGRYERRLKAAGYETMNLTARGLGDVSAYLTAIHGVRPPHLGKKSTGSGAAVGYTYFIPPMLTYRLESLAPNAKGMVLWLIEGHILSRQELAYLVSLPTIEPRVKVVVEVGGDRYFSWEPLANLV</sequence>
<comment type="subcellular location">
    <subcellularLocation>
        <location evidence="8">Cellular thylakoid membrane</location>
        <topology evidence="8">Peripheral membrane protein</topology>
        <orientation evidence="8">Cytoplasmic side</orientation>
    </subcellularLocation>
</comment>
<dbReference type="InterPro" id="IPR020874">
    <property type="entry name" value="NAD(P)H-quinone_OxRdtase_su_N"/>
</dbReference>
<dbReference type="GO" id="GO:0031676">
    <property type="term" value="C:plasma membrane-derived thylakoid membrane"/>
    <property type="evidence" value="ECO:0007669"/>
    <property type="project" value="UniProtKB-SubCell"/>
</dbReference>
<evidence type="ECO:0000313" key="10">
    <source>
        <dbReference type="Proteomes" id="UP000249081"/>
    </source>
</evidence>
<evidence type="ECO:0000256" key="1">
    <source>
        <dbReference type="ARBA" id="ARBA00022448"/>
    </source>
</evidence>
<evidence type="ECO:0000256" key="7">
    <source>
        <dbReference type="ARBA" id="ARBA00023136"/>
    </source>
</evidence>
<keyword evidence="3 8" id="KW-0521">NADP</keyword>
<comment type="catalytic activity">
    <reaction evidence="8">
        <text>a plastoquinone + NADPH + (n+1) H(+)(in) = a plastoquinol + NADP(+) + n H(+)(out)</text>
        <dbReference type="Rhea" id="RHEA:42612"/>
        <dbReference type="Rhea" id="RHEA-COMP:9561"/>
        <dbReference type="Rhea" id="RHEA-COMP:9562"/>
        <dbReference type="ChEBI" id="CHEBI:15378"/>
        <dbReference type="ChEBI" id="CHEBI:17757"/>
        <dbReference type="ChEBI" id="CHEBI:57783"/>
        <dbReference type="ChEBI" id="CHEBI:58349"/>
        <dbReference type="ChEBI" id="CHEBI:62192"/>
    </reaction>
</comment>
<name>A0A2W4WNT2_9CYAN</name>
<comment type="similarity">
    <text evidence="8">Belongs to the complex I NdhN subunit family.</text>
</comment>
<dbReference type="HAMAP" id="MF_01353">
    <property type="entry name" value="NDH1_NDH1N"/>
    <property type="match status" value="1"/>
</dbReference>
<dbReference type="GO" id="GO:0016655">
    <property type="term" value="F:oxidoreductase activity, acting on NAD(P)H, quinone or similar compound as acceptor"/>
    <property type="evidence" value="ECO:0007669"/>
    <property type="project" value="UniProtKB-UniRule"/>
</dbReference>
<keyword evidence="6 8" id="KW-0520">NAD</keyword>
<gene>
    <name evidence="8" type="primary">ndhN</name>
    <name evidence="9" type="ORF">DCF17_02890</name>
</gene>
<dbReference type="EMBL" id="QBMN01000012">
    <property type="protein sequence ID" value="PZO44847.1"/>
    <property type="molecule type" value="Genomic_DNA"/>
</dbReference>
<keyword evidence="5 8" id="KW-1278">Translocase</keyword>
<keyword evidence="4 8" id="KW-0618">Plastoquinone</keyword>
<dbReference type="PANTHER" id="PTHR35515:SF1">
    <property type="entry name" value="NAD(P)H-QUINONE OXIDOREDUCTASE SUBUNIT N, CHLOROPLASTIC"/>
    <property type="match status" value="1"/>
</dbReference>
<dbReference type="PANTHER" id="PTHR35515">
    <property type="entry name" value="NAD(P)H-QUINONE OXIDOREDUCTASE SUBUNIT N, CHLOROPLASTIC"/>
    <property type="match status" value="1"/>
</dbReference>
<keyword evidence="2 8" id="KW-0874">Quinone</keyword>
<organism evidence="9 10">
    <name type="scientific">Shackletoniella antarctica</name>
    <dbReference type="NCBI Taxonomy" id="268115"/>
    <lineage>
        <taxon>Bacteria</taxon>
        <taxon>Bacillati</taxon>
        <taxon>Cyanobacteriota</taxon>
        <taxon>Cyanophyceae</taxon>
        <taxon>Oculatellales</taxon>
        <taxon>Oculatellaceae</taxon>
        <taxon>Shackletoniella</taxon>
    </lineage>
</organism>
<reference evidence="9 10" key="2">
    <citation type="submission" date="2018-06" db="EMBL/GenBank/DDBJ databases">
        <title>Metagenomic assembly of (sub)arctic Cyanobacteria and their associated microbiome from non-axenic cultures.</title>
        <authorList>
            <person name="Baurain D."/>
        </authorList>
    </citation>
    <scope>NUCLEOTIDE SEQUENCE [LARGE SCALE GENOMIC DNA]</scope>
    <source>
        <strain evidence="9">ULC041bin1</strain>
    </source>
</reference>
<comment type="subunit">
    <text evidence="8">NDH-1 can be composed of about 15 different subunits; different subcomplexes with different compositions have been identified which probably have different functions.</text>
</comment>
<comment type="function">
    <text evidence="8">NDH-1 shuttles electrons from an unknown electron donor, via FMN and iron-sulfur (Fe-S) centers, to quinones in the respiratory and/or the photosynthetic chain. The immediate electron acceptor for the enzyme in this species is believed to be plastoquinone. Couples the redox reaction to proton translocation, and thus conserves the redox energy in a proton gradient. Cyanobacterial NDH-1 also plays a role in inorganic carbon-concentration.</text>
</comment>
<reference evidence="10" key="1">
    <citation type="submission" date="2018-04" db="EMBL/GenBank/DDBJ databases">
        <authorList>
            <person name="Cornet L."/>
        </authorList>
    </citation>
    <scope>NUCLEOTIDE SEQUENCE [LARGE SCALE GENOMIC DNA]</scope>
</reference>
<evidence type="ECO:0000256" key="3">
    <source>
        <dbReference type="ARBA" id="ARBA00022857"/>
    </source>
</evidence>
<dbReference type="EC" id="7.1.1.-" evidence="8"/>
<evidence type="ECO:0000256" key="8">
    <source>
        <dbReference type="HAMAP-Rule" id="MF_01353"/>
    </source>
</evidence>
<dbReference type="GO" id="GO:0048038">
    <property type="term" value="F:quinone binding"/>
    <property type="evidence" value="ECO:0007669"/>
    <property type="project" value="UniProtKB-KW"/>
</dbReference>
<evidence type="ECO:0000256" key="4">
    <source>
        <dbReference type="ARBA" id="ARBA00022957"/>
    </source>
</evidence>
<accession>A0A2W4WNT2</accession>
<dbReference type="AlphaFoldDB" id="A0A2W4WNT2"/>
<comment type="catalytic activity">
    <reaction evidence="8">
        <text>a plastoquinone + NADH + (n+1) H(+)(in) = a plastoquinol + NAD(+) + n H(+)(out)</text>
        <dbReference type="Rhea" id="RHEA:42608"/>
        <dbReference type="Rhea" id="RHEA-COMP:9561"/>
        <dbReference type="Rhea" id="RHEA-COMP:9562"/>
        <dbReference type="ChEBI" id="CHEBI:15378"/>
        <dbReference type="ChEBI" id="CHEBI:17757"/>
        <dbReference type="ChEBI" id="CHEBI:57540"/>
        <dbReference type="ChEBI" id="CHEBI:57945"/>
        <dbReference type="ChEBI" id="CHEBI:62192"/>
    </reaction>
</comment>
<keyword evidence="1 8" id="KW-0813">Transport</keyword>
<evidence type="ECO:0000256" key="5">
    <source>
        <dbReference type="ARBA" id="ARBA00022967"/>
    </source>
</evidence>
<comment type="caution">
    <text evidence="9">The sequence shown here is derived from an EMBL/GenBank/DDBJ whole genome shotgun (WGS) entry which is preliminary data.</text>
</comment>
<protein>
    <recommendedName>
        <fullName evidence="8">NAD(P)H-quinone oxidoreductase subunit N</fullName>
        <ecNumber evidence="8">7.1.1.-</ecNumber>
    </recommendedName>
    <alternativeName>
        <fullName evidence="8">NAD(P)H dehydrogenase I subunit N</fullName>
        <shortName evidence="8">NDH-1 subunit N</shortName>
        <shortName evidence="8">NDH-N</shortName>
    </alternativeName>
</protein>
<dbReference type="Proteomes" id="UP000249081">
    <property type="component" value="Unassembled WGS sequence"/>
</dbReference>
<keyword evidence="8" id="KW-0793">Thylakoid</keyword>
<proteinExistence type="inferred from homology"/>